<name>A0A1H3FAJ5_9EURY</name>
<gene>
    <name evidence="2" type="ORF">SAMN04487946_103274</name>
</gene>
<keyword evidence="1" id="KW-0472">Membrane</keyword>
<organism evidence="2 3">
    <name type="scientific">Halobellus clavatus</name>
    <dbReference type="NCBI Taxonomy" id="660517"/>
    <lineage>
        <taxon>Archaea</taxon>
        <taxon>Methanobacteriati</taxon>
        <taxon>Methanobacteriota</taxon>
        <taxon>Stenosarchaea group</taxon>
        <taxon>Halobacteria</taxon>
        <taxon>Halobacteriales</taxon>
        <taxon>Haloferacaceae</taxon>
        <taxon>Halobellus</taxon>
    </lineage>
</organism>
<reference evidence="3" key="1">
    <citation type="submission" date="2016-10" db="EMBL/GenBank/DDBJ databases">
        <authorList>
            <person name="Varghese N."/>
            <person name="Submissions S."/>
        </authorList>
    </citation>
    <scope>NUCLEOTIDE SEQUENCE [LARGE SCALE GENOMIC DNA]</scope>
    <source>
        <strain evidence="3">CGMCC 1.10118</strain>
    </source>
</reference>
<accession>A0A1H3FAJ5</accession>
<keyword evidence="1" id="KW-0812">Transmembrane</keyword>
<dbReference type="EMBL" id="FNPB01000003">
    <property type="protein sequence ID" value="SDX88073.1"/>
    <property type="molecule type" value="Genomic_DNA"/>
</dbReference>
<dbReference type="RefSeq" id="WP_089766525.1">
    <property type="nucleotide sequence ID" value="NZ_FNPB01000003.1"/>
</dbReference>
<dbReference type="OrthoDB" id="269355at2157"/>
<feature type="transmembrane region" description="Helical" evidence="1">
    <location>
        <begin position="36"/>
        <end position="56"/>
    </location>
</feature>
<feature type="transmembrane region" description="Helical" evidence="1">
    <location>
        <begin position="186"/>
        <end position="210"/>
    </location>
</feature>
<feature type="transmembrane region" description="Helical" evidence="1">
    <location>
        <begin position="360"/>
        <end position="381"/>
    </location>
</feature>
<evidence type="ECO:0000313" key="2">
    <source>
        <dbReference type="EMBL" id="SDX88073.1"/>
    </source>
</evidence>
<feature type="transmembrane region" description="Helical" evidence="1">
    <location>
        <begin position="146"/>
        <end position="166"/>
    </location>
</feature>
<feature type="transmembrane region" description="Helical" evidence="1">
    <location>
        <begin position="271"/>
        <end position="289"/>
    </location>
</feature>
<feature type="transmembrane region" description="Helical" evidence="1">
    <location>
        <begin position="241"/>
        <end position="259"/>
    </location>
</feature>
<sequence length="382" mass="41059">MAEIAVRDLWIERGSASFGFDRLSARLFDSTRAGPYLLIGAVVLVHLPLLSVVGWLQTGVLSIAVNPGEVFQVIAWPAVVWITLRTKATYETAINDLPDADDPDTEALDLEGSISERLLDLIGIPAAPSGKANAGLEVLAHARVRYAVLSIGLALYGVQLLTNFAGLVGPVAALTGRPVALVRFTVVIPFVLYPIGAEFLTVVIGALVVLPFKIERASLIDFSDPHGFAGLSPAGTLFKNVAVSYFILLTLFALFQTVATGTSPTDLSSSVLLLTGVALGVALFVGPMARIKSYLASAKAAKIDALAEAVRRVGSTDELFPYAEPESIDDTSQYTYNHIRMQRVQSTSELPLNFGMLREFLFALFLPYASSVVFEYFLGYVI</sequence>
<protein>
    <submittedName>
        <fullName evidence="2">Uncharacterized protein</fullName>
    </submittedName>
</protein>
<keyword evidence="1" id="KW-1133">Transmembrane helix</keyword>
<keyword evidence="3" id="KW-1185">Reference proteome</keyword>
<evidence type="ECO:0000256" key="1">
    <source>
        <dbReference type="SAM" id="Phobius"/>
    </source>
</evidence>
<evidence type="ECO:0000313" key="3">
    <source>
        <dbReference type="Proteomes" id="UP000199170"/>
    </source>
</evidence>
<dbReference type="AlphaFoldDB" id="A0A1H3FAJ5"/>
<proteinExistence type="predicted"/>
<dbReference type="Proteomes" id="UP000199170">
    <property type="component" value="Unassembled WGS sequence"/>
</dbReference>